<accession>A0A512N228</accession>
<evidence type="ECO:0000313" key="2">
    <source>
        <dbReference type="EMBL" id="GEP53036.1"/>
    </source>
</evidence>
<dbReference type="AlphaFoldDB" id="A0A512N228"/>
<sequence length="72" mass="7541">MPDPRYPARYQINTRVWLTELSRTLGRRGTLDDLPDAELDRRGSGSAGSGSAASGKRAGGAGGLARASRVAL</sequence>
<reference evidence="2 3" key="1">
    <citation type="submission" date="2019-07" db="EMBL/GenBank/DDBJ databases">
        <title>Whole genome shotgun sequence of Reyranella soli NBRC 108950.</title>
        <authorList>
            <person name="Hosoyama A."/>
            <person name="Uohara A."/>
            <person name="Ohji S."/>
            <person name="Ichikawa N."/>
        </authorList>
    </citation>
    <scope>NUCLEOTIDE SEQUENCE [LARGE SCALE GENOMIC DNA]</scope>
    <source>
        <strain evidence="2 3">NBRC 108950</strain>
    </source>
</reference>
<feature type="region of interest" description="Disordered" evidence="1">
    <location>
        <begin position="28"/>
        <end position="72"/>
    </location>
</feature>
<dbReference type="EMBL" id="BKAJ01000004">
    <property type="protein sequence ID" value="GEP53036.1"/>
    <property type="molecule type" value="Genomic_DNA"/>
</dbReference>
<dbReference type="RefSeq" id="WP_174825906.1">
    <property type="nucleotide sequence ID" value="NZ_BKAJ01000004.1"/>
</dbReference>
<evidence type="ECO:0000313" key="3">
    <source>
        <dbReference type="Proteomes" id="UP000321058"/>
    </source>
</evidence>
<proteinExistence type="predicted"/>
<gene>
    <name evidence="2" type="ORF">RSO01_02020</name>
</gene>
<keyword evidence="3" id="KW-1185">Reference proteome</keyword>
<name>A0A512N228_9HYPH</name>
<comment type="caution">
    <text evidence="2">The sequence shown here is derived from an EMBL/GenBank/DDBJ whole genome shotgun (WGS) entry which is preliminary data.</text>
</comment>
<protein>
    <submittedName>
        <fullName evidence="2">Uncharacterized protein</fullName>
    </submittedName>
</protein>
<evidence type="ECO:0000256" key="1">
    <source>
        <dbReference type="SAM" id="MobiDB-lite"/>
    </source>
</evidence>
<organism evidence="2 3">
    <name type="scientific">Reyranella soli</name>
    <dbReference type="NCBI Taxonomy" id="1230389"/>
    <lineage>
        <taxon>Bacteria</taxon>
        <taxon>Pseudomonadati</taxon>
        <taxon>Pseudomonadota</taxon>
        <taxon>Alphaproteobacteria</taxon>
        <taxon>Hyphomicrobiales</taxon>
        <taxon>Reyranellaceae</taxon>
        <taxon>Reyranella</taxon>
    </lineage>
</organism>
<dbReference type="Proteomes" id="UP000321058">
    <property type="component" value="Unassembled WGS sequence"/>
</dbReference>